<evidence type="ECO:0000256" key="3">
    <source>
        <dbReference type="ARBA" id="ARBA00022917"/>
    </source>
</evidence>
<dbReference type="EMBL" id="AP012342">
    <property type="protein sequence ID" value="BAM05843.1"/>
    <property type="molecule type" value="Genomic_DNA"/>
</dbReference>
<dbReference type="GO" id="GO:0032790">
    <property type="term" value="P:ribosome disassembly"/>
    <property type="evidence" value="ECO:0007669"/>
    <property type="project" value="TreeGrafter"/>
</dbReference>
<dbReference type="GO" id="GO:0003743">
    <property type="term" value="F:translation initiation factor activity"/>
    <property type="evidence" value="ECO:0007669"/>
    <property type="project" value="UniProtKB-UniRule"/>
</dbReference>
<evidence type="ECO:0000256" key="5">
    <source>
        <dbReference type="SAM" id="MobiDB-lite"/>
    </source>
</evidence>
<organism evidence="7 8">
    <name type="scientific">Leptospirillum ferrooxidans (strain C2-3)</name>
    <dbReference type="NCBI Taxonomy" id="1162668"/>
    <lineage>
        <taxon>Bacteria</taxon>
        <taxon>Pseudomonadati</taxon>
        <taxon>Nitrospirota</taxon>
        <taxon>Nitrospiria</taxon>
        <taxon>Nitrospirales</taxon>
        <taxon>Nitrospiraceae</taxon>
        <taxon>Leptospirillum</taxon>
    </lineage>
</organism>
<dbReference type="PANTHER" id="PTHR10938:SF0">
    <property type="entry name" value="TRANSLATION INITIATION FACTOR IF-3, MITOCHONDRIAL"/>
    <property type="match status" value="1"/>
</dbReference>
<dbReference type="eggNOG" id="COG0290">
    <property type="taxonomic scope" value="Bacteria"/>
</dbReference>
<proteinExistence type="inferred from homology"/>
<evidence type="ECO:0000313" key="8">
    <source>
        <dbReference type="Proteomes" id="UP000007382"/>
    </source>
</evidence>
<evidence type="ECO:0000256" key="4">
    <source>
        <dbReference type="NCBIfam" id="TIGR00168"/>
    </source>
</evidence>
<dbReference type="AlphaFoldDB" id="I0IKP4"/>
<dbReference type="GO" id="GO:0043022">
    <property type="term" value="F:ribosome binding"/>
    <property type="evidence" value="ECO:0007669"/>
    <property type="project" value="TreeGrafter"/>
</dbReference>
<dbReference type="InterPro" id="IPR019815">
    <property type="entry name" value="Translation_initiation_fac_3_C"/>
</dbReference>
<dbReference type="SUPFAM" id="SSF55200">
    <property type="entry name" value="Translation initiation factor IF3, C-terminal domain"/>
    <property type="match status" value="1"/>
</dbReference>
<gene>
    <name evidence="7" type="ordered locus">LFE_0114</name>
</gene>
<sequence length="140" mass="16063">MMDFGRFMYEQSKKVHAMKQNQRSGQVKEVKFRPHINEHDLSTKINYVQRFLEEGNRAKINLMFRGREMIHTEVGAGIMQKIIASIDPRGIVEVPPRMEGSSMTMVLAPNPAYKPSEKGGDREESNKKSQNQEQGTENPK</sequence>
<comment type="similarity">
    <text evidence="1">Belongs to the IF-3 family.</text>
</comment>
<dbReference type="KEGG" id="lfc:LFE_0114"/>
<dbReference type="Gene3D" id="3.30.110.10">
    <property type="entry name" value="Translation initiation factor 3 (IF-3), C-terminal domain"/>
    <property type="match status" value="1"/>
</dbReference>
<dbReference type="PANTHER" id="PTHR10938">
    <property type="entry name" value="TRANSLATION INITIATION FACTOR IF-3"/>
    <property type="match status" value="1"/>
</dbReference>
<dbReference type="InterPro" id="IPR001288">
    <property type="entry name" value="Translation_initiation_fac_3"/>
</dbReference>
<evidence type="ECO:0000259" key="6">
    <source>
        <dbReference type="Pfam" id="PF00707"/>
    </source>
</evidence>
<dbReference type="Proteomes" id="UP000007382">
    <property type="component" value="Chromosome"/>
</dbReference>
<reference evidence="7 8" key="1">
    <citation type="journal article" date="2012" name="J. Bacteriol.">
        <title>Complete Genome Sequence of Leptospirillum ferrooxidans Strain C2-3, Isolated from a Fresh Volcanic Ash Deposit on the Island of Miyake, Japan.</title>
        <authorList>
            <person name="Fujimura R."/>
            <person name="Sato Y."/>
            <person name="Nishizawa T."/>
            <person name="Oshima K."/>
            <person name="Kim S.-W."/>
            <person name="Hattori M."/>
            <person name="Kamijo T."/>
            <person name="Ohta H."/>
        </authorList>
    </citation>
    <scope>NUCLEOTIDE SEQUENCE [LARGE SCALE GENOMIC DNA]</scope>
    <source>
        <strain evidence="7 8">C2-3</strain>
    </source>
</reference>
<feature type="compositionally biased region" description="Basic and acidic residues" evidence="5">
    <location>
        <begin position="115"/>
        <end position="127"/>
    </location>
</feature>
<keyword evidence="8" id="KW-1185">Reference proteome</keyword>
<feature type="domain" description="Translation initiation factor 3 C-terminal" evidence="6">
    <location>
        <begin position="26"/>
        <end position="110"/>
    </location>
</feature>
<keyword evidence="3" id="KW-0648">Protein biosynthesis</keyword>
<feature type="region of interest" description="Disordered" evidence="5">
    <location>
        <begin position="102"/>
        <end position="140"/>
    </location>
</feature>
<keyword evidence="2 7" id="KW-0396">Initiation factor</keyword>
<dbReference type="InterPro" id="IPR036788">
    <property type="entry name" value="T_IF-3_C_sf"/>
</dbReference>
<dbReference type="HOGENOM" id="CLU_054919_3_3_0"/>
<accession>I0IKP4</accession>
<dbReference type="STRING" id="1162668.LFE_0114"/>
<evidence type="ECO:0000256" key="1">
    <source>
        <dbReference type="ARBA" id="ARBA00005439"/>
    </source>
</evidence>
<name>I0IKP4_LEPFC</name>
<dbReference type="NCBIfam" id="TIGR00168">
    <property type="entry name" value="infC"/>
    <property type="match status" value="1"/>
</dbReference>
<feature type="compositionally biased region" description="Polar residues" evidence="5">
    <location>
        <begin position="128"/>
        <end position="140"/>
    </location>
</feature>
<evidence type="ECO:0000256" key="2">
    <source>
        <dbReference type="ARBA" id="ARBA00022540"/>
    </source>
</evidence>
<dbReference type="PATRIC" id="fig|1162668.3.peg.137"/>
<dbReference type="FunFam" id="3.30.110.10:FF:000001">
    <property type="entry name" value="Translation initiation factor IF-3"/>
    <property type="match status" value="1"/>
</dbReference>
<protein>
    <recommendedName>
        <fullName evidence="4">Translation initiation factor IF-3</fullName>
    </recommendedName>
</protein>
<evidence type="ECO:0000313" key="7">
    <source>
        <dbReference type="EMBL" id="BAM05843.1"/>
    </source>
</evidence>
<dbReference type="GO" id="GO:0005829">
    <property type="term" value="C:cytosol"/>
    <property type="evidence" value="ECO:0007669"/>
    <property type="project" value="TreeGrafter"/>
</dbReference>
<dbReference type="Pfam" id="PF00707">
    <property type="entry name" value="IF3_C"/>
    <property type="match status" value="1"/>
</dbReference>
<dbReference type="GO" id="GO:0016020">
    <property type="term" value="C:membrane"/>
    <property type="evidence" value="ECO:0007669"/>
    <property type="project" value="TreeGrafter"/>
</dbReference>
<reference evidence="8" key="2">
    <citation type="submission" date="2012-03" db="EMBL/GenBank/DDBJ databases">
        <title>The complete genome sequence of the pioneer microbe on fresh volcanic deposit, Leptospirillum ferrooxidans strain C2-3.</title>
        <authorList>
            <person name="Fujimura R."/>
            <person name="Sato Y."/>
            <person name="Nishizawa T."/>
            <person name="Nanba K."/>
            <person name="Oshima K."/>
            <person name="Hattori M."/>
            <person name="Kamijo T."/>
            <person name="Ohta H."/>
        </authorList>
    </citation>
    <scope>NUCLEOTIDE SEQUENCE [LARGE SCALE GENOMIC DNA]</scope>
    <source>
        <strain evidence="8">C2-3</strain>
    </source>
</reference>